<keyword evidence="4" id="KW-0378">Hydrolase</keyword>
<comment type="caution">
    <text evidence="7">The sequence shown here is derived from an EMBL/GenBank/DDBJ whole genome shotgun (WGS) entry which is preliminary data.</text>
</comment>
<dbReference type="Proteomes" id="UP001597441">
    <property type="component" value="Unassembled WGS sequence"/>
</dbReference>
<sequence>MRHFLFAALVAAMLVGCKQTTPTFTENQISIVPKPSSLVLGEQSFLFSKNTSIFVENKQQKPAATYLSHLFESAAGFPLATAGSKEKASVVFVKDENLKAEAYHLEVTPKKITVKASDAAGYFYGVQTLRQLLPPAIETTNNTEQNWLVPSITINDQPRFTWRGMHMDFSRHFFSIDEVKTFLDYMALYKLNVYHMHLTDDQGWRVEIKKYPLLTEKGAWRIESSHDKECKELAKTDPSFIIDEQHYHERDGKRMYGGFFTQEQIKEIIAYAEERQIEVIPEIDMPGHFKSAIDNYPFLSCTNEAGWGEHFSMPACLGKETTYEFAKDILSEITDLFPSDYIHIGGDEVNIQSWKDCPRCQKAIKDNNLKNEHELQSFFNRDIEAFLKTKGKKLIGWDEIVEGGLTKDATMMWWRNWAPTMRNIAADNGNDIIICPDFEYYFDFLNDATPLDKVYNYEPVPEEFTEAQAKQIIGVQANLWSERIPNFRRLQYQTFPRMLALAETGWTAKEDKNFDGFQNRMNLQYERLDALDIQYYIPSVVGLKNKVAFLDTVSITLKTPLKSMDIYYTLNGSKPSKASIKYTSPIQFTETKTLSTIAYRGNNPSEIKSALIEKQTYLQPLNVSPKTGALKRWVGEKMFKVVDAITEPKSAEFKAVNNIDLEGYQNSDHVSMIFKGYFNAETNGLYEFATKSDDGSLLFIGDKLVVDNGGNHSAVIRNGMVALKKGWHTITIKYHEATGGNELTVWYKAPKGELKILEGNVIAYD</sequence>
<dbReference type="Gene3D" id="3.90.182.10">
    <property type="entry name" value="Toxin - Anthrax Protective Antigen,domain 1"/>
    <property type="match status" value="1"/>
</dbReference>
<comment type="catalytic activity">
    <reaction evidence="1">
        <text>Hydrolysis of terminal non-reducing N-acetyl-D-hexosamine residues in N-acetyl-beta-D-hexosaminides.</text>
        <dbReference type="EC" id="3.2.1.52"/>
    </reaction>
</comment>
<organism evidence="7 8">
    <name type="scientific">Gelatiniphilus marinus</name>
    <dbReference type="NCBI Taxonomy" id="1759464"/>
    <lineage>
        <taxon>Bacteria</taxon>
        <taxon>Pseudomonadati</taxon>
        <taxon>Bacteroidota</taxon>
        <taxon>Flavobacteriia</taxon>
        <taxon>Flavobacteriales</taxon>
        <taxon>Flavobacteriaceae</taxon>
        <taxon>Gelatiniphilus</taxon>
    </lineage>
</organism>
<dbReference type="InterPro" id="IPR026876">
    <property type="entry name" value="Fn3_assoc_repeat"/>
</dbReference>
<dbReference type="SUPFAM" id="SSF55545">
    <property type="entry name" value="beta-N-acetylhexosaminidase-like domain"/>
    <property type="match status" value="1"/>
</dbReference>
<dbReference type="SMART" id="SM00758">
    <property type="entry name" value="PA14"/>
    <property type="match status" value="1"/>
</dbReference>
<dbReference type="InterPro" id="IPR025705">
    <property type="entry name" value="Beta_hexosaminidase_sua/sub"/>
</dbReference>
<dbReference type="Pfam" id="PF02838">
    <property type="entry name" value="Glyco_hydro_20b"/>
    <property type="match status" value="1"/>
</dbReference>
<dbReference type="InterPro" id="IPR015882">
    <property type="entry name" value="HEX_bac_N"/>
</dbReference>
<dbReference type="CDD" id="cd06563">
    <property type="entry name" value="GH20_chitobiase-like"/>
    <property type="match status" value="1"/>
</dbReference>
<keyword evidence="8" id="KW-1185">Reference proteome</keyword>
<dbReference type="PROSITE" id="PS51820">
    <property type="entry name" value="PA14"/>
    <property type="match status" value="1"/>
</dbReference>
<dbReference type="EC" id="3.2.1.52" evidence="3"/>
<comment type="similarity">
    <text evidence="2">Belongs to the glycosyl hydrolase 20 family.</text>
</comment>
<dbReference type="RefSeq" id="WP_388013056.1">
    <property type="nucleotide sequence ID" value="NZ_JBHUDT010000001.1"/>
</dbReference>
<accession>A0ABW5JNI9</accession>
<dbReference type="Pfam" id="PF13287">
    <property type="entry name" value="Fn3_assoc"/>
    <property type="match status" value="1"/>
</dbReference>
<gene>
    <name evidence="7" type="ORF">ACFSQS_01610</name>
</gene>
<dbReference type="InterPro" id="IPR029018">
    <property type="entry name" value="Hex-like_dom2"/>
</dbReference>
<name>A0ABW5JNI9_9FLAO</name>
<dbReference type="InterPro" id="IPR017853">
    <property type="entry name" value="GH"/>
</dbReference>
<protein>
    <recommendedName>
        <fullName evidence="3">beta-N-acetylhexosaminidase</fullName>
        <ecNumber evidence="3">3.2.1.52</ecNumber>
    </recommendedName>
</protein>
<evidence type="ECO:0000313" key="8">
    <source>
        <dbReference type="Proteomes" id="UP001597441"/>
    </source>
</evidence>
<dbReference type="EMBL" id="JBHULK010000001">
    <property type="protein sequence ID" value="MFD2533784.1"/>
    <property type="molecule type" value="Genomic_DNA"/>
</dbReference>
<evidence type="ECO:0000256" key="1">
    <source>
        <dbReference type="ARBA" id="ARBA00001231"/>
    </source>
</evidence>
<dbReference type="InterPro" id="IPR037524">
    <property type="entry name" value="PA14/GLEYA"/>
</dbReference>
<dbReference type="Pfam" id="PF00728">
    <property type="entry name" value="Glyco_hydro_20"/>
    <property type="match status" value="1"/>
</dbReference>
<dbReference type="PROSITE" id="PS51257">
    <property type="entry name" value="PROKAR_LIPOPROTEIN"/>
    <property type="match status" value="1"/>
</dbReference>
<dbReference type="InterPro" id="IPR011658">
    <property type="entry name" value="PA14_dom"/>
</dbReference>
<dbReference type="PANTHER" id="PTHR22600:SF57">
    <property type="entry name" value="BETA-N-ACETYLHEXOSAMINIDASE"/>
    <property type="match status" value="1"/>
</dbReference>
<dbReference type="Gene3D" id="3.20.20.80">
    <property type="entry name" value="Glycosidases"/>
    <property type="match status" value="1"/>
</dbReference>
<dbReference type="Gene3D" id="3.30.379.10">
    <property type="entry name" value="Chitobiase/beta-hexosaminidase domain 2-like"/>
    <property type="match status" value="1"/>
</dbReference>
<feature type="domain" description="PA14" evidence="6">
    <location>
        <begin position="624"/>
        <end position="761"/>
    </location>
</feature>
<dbReference type="SUPFAM" id="SSF56988">
    <property type="entry name" value="Anthrax protective antigen"/>
    <property type="match status" value="1"/>
</dbReference>
<dbReference type="PANTHER" id="PTHR22600">
    <property type="entry name" value="BETA-HEXOSAMINIDASE"/>
    <property type="match status" value="1"/>
</dbReference>
<evidence type="ECO:0000256" key="2">
    <source>
        <dbReference type="ARBA" id="ARBA00006285"/>
    </source>
</evidence>
<evidence type="ECO:0000256" key="3">
    <source>
        <dbReference type="ARBA" id="ARBA00012663"/>
    </source>
</evidence>
<evidence type="ECO:0000259" key="6">
    <source>
        <dbReference type="PROSITE" id="PS51820"/>
    </source>
</evidence>
<dbReference type="Pfam" id="PF07691">
    <property type="entry name" value="PA14"/>
    <property type="match status" value="1"/>
</dbReference>
<evidence type="ECO:0000313" key="7">
    <source>
        <dbReference type="EMBL" id="MFD2533784.1"/>
    </source>
</evidence>
<evidence type="ECO:0000256" key="4">
    <source>
        <dbReference type="ARBA" id="ARBA00022801"/>
    </source>
</evidence>
<dbReference type="InterPro" id="IPR015883">
    <property type="entry name" value="Glyco_hydro_20_cat"/>
</dbReference>
<reference evidence="8" key="1">
    <citation type="journal article" date="2019" name="Int. J. Syst. Evol. Microbiol.">
        <title>The Global Catalogue of Microorganisms (GCM) 10K type strain sequencing project: providing services to taxonomists for standard genome sequencing and annotation.</title>
        <authorList>
            <consortium name="The Broad Institute Genomics Platform"/>
            <consortium name="The Broad Institute Genome Sequencing Center for Infectious Disease"/>
            <person name="Wu L."/>
            <person name="Ma J."/>
        </authorList>
    </citation>
    <scope>NUCLEOTIDE SEQUENCE [LARGE SCALE GENOMIC DNA]</scope>
    <source>
        <strain evidence="8">KCTC 42903</strain>
    </source>
</reference>
<proteinExistence type="inferred from homology"/>
<evidence type="ECO:0000256" key="5">
    <source>
        <dbReference type="ARBA" id="ARBA00023295"/>
    </source>
</evidence>
<dbReference type="PRINTS" id="PR00738">
    <property type="entry name" value="GLHYDRLASE20"/>
</dbReference>
<keyword evidence="5" id="KW-0326">Glycosidase</keyword>
<dbReference type="SUPFAM" id="SSF51445">
    <property type="entry name" value="(Trans)glycosidases"/>
    <property type="match status" value="1"/>
</dbReference>